<organism evidence="1 2">
    <name type="scientific">Sphingomonas aliaeris</name>
    <dbReference type="NCBI Taxonomy" id="2759526"/>
    <lineage>
        <taxon>Bacteria</taxon>
        <taxon>Pseudomonadati</taxon>
        <taxon>Pseudomonadota</taxon>
        <taxon>Alphaproteobacteria</taxon>
        <taxon>Sphingomonadales</taxon>
        <taxon>Sphingomonadaceae</taxon>
        <taxon>Sphingomonas</taxon>
    </lineage>
</organism>
<evidence type="ECO:0000313" key="2">
    <source>
        <dbReference type="Proteomes" id="UP000595894"/>
    </source>
</evidence>
<dbReference type="AlphaFoldDB" id="A0A974S3D0"/>
<accession>A0A974S3D0</accession>
<reference evidence="2" key="1">
    <citation type="submission" date="2020-09" db="EMBL/GenBank/DDBJ databases">
        <title>Sphingomonas sp., a new species isolated from pork steak.</title>
        <authorList>
            <person name="Heidler von Heilborn D."/>
        </authorList>
    </citation>
    <scope>NUCLEOTIDE SEQUENCE [LARGE SCALE GENOMIC DNA]</scope>
</reference>
<dbReference type="KEGG" id="sari:H5J25_12940"/>
<gene>
    <name evidence="1" type="ORF">H5J25_12940</name>
</gene>
<proteinExistence type="predicted"/>
<protein>
    <submittedName>
        <fullName evidence="1">Uncharacterized protein</fullName>
    </submittedName>
</protein>
<keyword evidence="2" id="KW-1185">Reference proteome</keyword>
<dbReference type="RefSeq" id="WP_202091615.1">
    <property type="nucleotide sequence ID" value="NZ_CP061035.1"/>
</dbReference>
<name>A0A974S3D0_9SPHN</name>
<sequence>MELWTVWSSGNVGDRVLSTSRQKFRHQDRISLWIKRLGVVVRPMPKLPANDTTPQWSFTVWNMRHIVARWCGLNLKRGWGLKPVAQACLATGVVTHGLRVFIDDEDEAVHFWMKWADFIA</sequence>
<dbReference type="EMBL" id="CP061035">
    <property type="protein sequence ID" value="QQV76378.1"/>
    <property type="molecule type" value="Genomic_DNA"/>
</dbReference>
<evidence type="ECO:0000313" key="1">
    <source>
        <dbReference type="EMBL" id="QQV76378.1"/>
    </source>
</evidence>
<dbReference type="Proteomes" id="UP000595894">
    <property type="component" value="Chromosome"/>
</dbReference>